<dbReference type="Pfam" id="PF00672">
    <property type="entry name" value="HAMP"/>
    <property type="match status" value="1"/>
</dbReference>
<dbReference type="CDD" id="cd06225">
    <property type="entry name" value="HAMP"/>
    <property type="match status" value="1"/>
</dbReference>
<feature type="transmembrane region" description="Helical" evidence="5">
    <location>
        <begin position="46"/>
        <end position="66"/>
    </location>
</feature>
<sequence>MISYFTDASGAKKIVFYEPIPTTGWSMAAVADENEFFAPARQALKIMAGISLVIIILVSACVLWAIRKMLRPLSPMLGEVDALAQGDFGRREPQVHTEDEIGTLAEALYHMRDKVRNVLVSVCDSTETLAASVEEINATTEQSVQASSQVADSVTNIAVSAANQLKTLKDVEQSAGNLSDKIHQISGKADGAVAKGKEAEKIVTAGKNEIDEAVSEIRHIEEITEQSAANVNSLGERSKEIGSIVDTISAIAEQTNLLALNAAIEAARAGEQGKGFAVVAEEVRKLAESSQAAAQQIADIVKVIQLDTDTAVASIQDGKNQVKIGTEKIVNTEKTFENIVGFIQAVSAQIQDISGAISEMDEHSRLIVEHTRTLGSDSEKTSEAAESVSAASEEQSASMNEIANASRSLAQMAENLQTQVQKFKV</sequence>
<keyword evidence="5" id="KW-1133">Transmembrane helix</keyword>
<dbReference type="PANTHER" id="PTHR32089">
    <property type="entry name" value="METHYL-ACCEPTING CHEMOTAXIS PROTEIN MCPB"/>
    <property type="match status" value="1"/>
</dbReference>
<dbReference type="PANTHER" id="PTHR32089:SF112">
    <property type="entry name" value="LYSOZYME-LIKE PROTEIN-RELATED"/>
    <property type="match status" value="1"/>
</dbReference>
<evidence type="ECO:0000256" key="5">
    <source>
        <dbReference type="SAM" id="Phobius"/>
    </source>
</evidence>
<name>A0ABT9Y5M2_9FIRM</name>
<dbReference type="Gene3D" id="1.10.287.950">
    <property type="entry name" value="Methyl-accepting chemotaxis protein"/>
    <property type="match status" value="1"/>
</dbReference>
<dbReference type="InterPro" id="IPR003660">
    <property type="entry name" value="HAMP_dom"/>
</dbReference>
<gene>
    <name evidence="8" type="ORF">J2S01_000841</name>
</gene>
<dbReference type="PROSITE" id="PS50111">
    <property type="entry name" value="CHEMOTAXIS_TRANSDUC_2"/>
    <property type="match status" value="1"/>
</dbReference>
<dbReference type="InterPro" id="IPR004089">
    <property type="entry name" value="MCPsignal_dom"/>
</dbReference>
<accession>A0ABT9Y5M2</accession>
<organism evidence="8 9">
    <name type="scientific">Pectinatus haikarae</name>
    <dbReference type="NCBI Taxonomy" id="349096"/>
    <lineage>
        <taxon>Bacteria</taxon>
        <taxon>Bacillati</taxon>
        <taxon>Bacillota</taxon>
        <taxon>Negativicutes</taxon>
        <taxon>Selenomonadales</taxon>
        <taxon>Selenomonadaceae</taxon>
        <taxon>Pectinatus</taxon>
    </lineage>
</organism>
<dbReference type="EMBL" id="JAUSUE010000004">
    <property type="protein sequence ID" value="MDQ0203134.1"/>
    <property type="molecule type" value="Genomic_DNA"/>
</dbReference>
<feature type="compositionally biased region" description="Basic and acidic residues" evidence="4">
    <location>
        <begin position="372"/>
        <end position="383"/>
    </location>
</feature>
<reference evidence="8 9" key="1">
    <citation type="submission" date="2023-07" db="EMBL/GenBank/DDBJ databases">
        <title>Genomic Encyclopedia of Type Strains, Phase IV (KMG-IV): sequencing the most valuable type-strain genomes for metagenomic binning, comparative biology and taxonomic classification.</title>
        <authorList>
            <person name="Goeker M."/>
        </authorList>
    </citation>
    <scope>NUCLEOTIDE SEQUENCE [LARGE SCALE GENOMIC DNA]</scope>
    <source>
        <strain evidence="8 9">DSM 16980</strain>
    </source>
</reference>
<evidence type="ECO:0000313" key="8">
    <source>
        <dbReference type="EMBL" id="MDQ0203134.1"/>
    </source>
</evidence>
<dbReference type="Pfam" id="PF00015">
    <property type="entry name" value="MCPsignal"/>
    <property type="match status" value="1"/>
</dbReference>
<evidence type="ECO:0000259" key="6">
    <source>
        <dbReference type="PROSITE" id="PS50111"/>
    </source>
</evidence>
<proteinExistence type="inferred from homology"/>
<feature type="domain" description="HAMP" evidence="7">
    <location>
        <begin position="67"/>
        <end position="120"/>
    </location>
</feature>
<dbReference type="RefSeq" id="WP_307223118.1">
    <property type="nucleotide sequence ID" value="NZ_CP116940.1"/>
</dbReference>
<keyword evidence="5" id="KW-0472">Membrane</keyword>
<evidence type="ECO:0000256" key="2">
    <source>
        <dbReference type="ARBA" id="ARBA00029447"/>
    </source>
</evidence>
<evidence type="ECO:0000259" key="7">
    <source>
        <dbReference type="PROSITE" id="PS50885"/>
    </source>
</evidence>
<dbReference type="SUPFAM" id="SSF58104">
    <property type="entry name" value="Methyl-accepting chemotaxis protein (MCP) signaling domain"/>
    <property type="match status" value="1"/>
</dbReference>
<dbReference type="Proteomes" id="UP001239167">
    <property type="component" value="Unassembled WGS sequence"/>
</dbReference>
<keyword evidence="9" id="KW-1185">Reference proteome</keyword>
<feature type="region of interest" description="Disordered" evidence="4">
    <location>
        <begin position="372"/>
        <end position="403"/>
    </location>
</feature>
<evidence type="ECO:0000256" key="1">
    <source>
        <dbReference type="ARBA" id="ARBA00023224"/>
    </source>
</evidence>
<evidence type="ECO:0000256" key="4">
    <source>
        <dbReference type="SAM" id="MobiDB-lite"/>
    </source>
</evidence>
<comment type="similarity">
    <text evidence="2">Belongs to the methyl-accepting chemotaxis (MCP) protein family.</text>
</comment>
<dbReference type="SMART" id="SM00283">
    <property type="entry name" value="MA"/>
    <property type="match status" value="1"/>
</dbReference>
<dbReference type="Gene3D" id="3.30.450.20">
    <property type="entry name" value="PAS domain"/>
    <property type="match status" value="1"/>
</dbReference>
<dbReference type="PROSITE" id="PS50885">
    <property type="entry name" value="HAMP"/>
    <property type="match status" value="1"/>
</dbReference>
<feature type="compositionally biased region" description="Low complexity" evidence="4">
    <location>
        <begin position="384"/>
        <end position="398"/>
    </location>
</feature>
<dbReference type="SMART" id="SM00304">
    <property type="entry name" value="HAMP"/>
    <property type="match status" value="2"/>
</dbReference>
<dbReference type="CDD" id="cd11386">
    <property type="entry name" value="MCP_signal"/>
    <property type="match status" value="1"/>
</dbReference>
<keyword evidence="1 3" id="KW-0807">Transducer</keyword>
<evidence type="ECO:0000313" key="9">
    <source>
        <dbReference type="Proteomes" id="UP001239167"/>
    </source>
</evidence>
<feature type="domain" description="Methyl-accepting transducer" evidence="6">
    <location>
        <begin position="139"/>
        <end position="410"/>
    </location>
</feature>
<keyword evidence="5" id="KW-0812">Transmembrane</keyword>
<evidence type="ECO:0000256" key="3">
    <source>
        <dbReference type="PROSITE-ProRule" id="PRU00284"/>
    </source>
</evidence>
<protein>
    <submittedName>
        <fullName evidence="8">Methyl-accepting chemotaxis protein</fullName>
    </submittedName>
</protein>
<comment type="caution">
    <text evidence="8">The sequence shown here is derived from an EMBL/GenBank/DDBJ whole genome shotgun (WGS) entry which is preliminary data.</text>
</comment>